<comment type="subcellular location">
    <subcellularLocation>
        <location evidence="5">Cytoplasm</location>
    </subcellularLocation>
</comment>
<organism evidence="7 8">
    <name type="scientific">Porphyromonas uenonis 60-3</name>
    <dbReference type="NCBI Taxonomy" id="596327"/>
    <lineage>
        <taxon>Bacteria</taxon>
        <taxon>Pseudomonadati</taxon>
        <taxon>Bacteroidota</taxon>
        <taxon>Bacteroidia</taxon>
        <taxon>Bacteroidales</taxon>
        <taxon>Porphyromonadaceae</taxon>
        <taxon>Porphyromonas</taxon>
    </lineage>
</organism>
<comment type="function">
    <text evidence="5">Could be a nuclease involved in processing of the 5'-end of pre-16S rRNA.</text>
</comment>
<dbReference type="PANTHER" id="PTHR33317">
    <property type="entry name" value="POLYNUCLEOTIDYL TRANSFERASE, RIBONUCLEASE H-LIKE SUPERFAMILY PROTEIN"/>
    <property type="match status" value="1"/>
</dbReference>
<dbReference type="GO" id="GO:0005829">
    <property type="term" value="C:cytosol"/>
    <property type="evidence" value="ECO:0007669"/>
    <property type="project" value="TreeGrafter"/>
</dbReference>
<gene>
    <name evidence="7" type="ORF">PORUE0001_1128</name>
</gene>
<feature type="domain" description="YqgF/RNase H-like" evidence="6">
    <location>
        <begin position="4"/>
        <end position="102"/>
    </location>
</feature>
<dbReference type="STRING" id="596327.PORUE0001_1128"/>
<evidence type="ECO:0000256" key="5">
    <source>
        <dbReference type="HAMAP-Rule" id="MF_00651"/>
    </source>
</evidence>
<name>C2MAP9_9PORP</name>
<keyword evidence="3 5" id="KW-0540">Nuclease</keyword>
<dbReference type="HAMAP" id="MF_00651">
    <property type="entry name" value="Nuclease_YqgF"/>
    <property type="match status" value="1"/>
</dbReference>
<accession>C2MAP9</accession>
<dbReference type="Proteomes" id="UP000003303">
    <property type="component" value="Unassembled WGS sequence"/>
</dbReference>
<protein>
    <recommendedName>
        <fullName evidence="5">Putative pre-16S rRNA nuclease</fullName>
        <ecNumber evidence="5">3.1.-.-</ecNumber>
    </recommendedName>
</protein>
<keyword evidence="4 5" id="KW-0378">Hydrolase</keyword>
<dbReference type="InterPro" id="IPR012337">
    <property type="entry name" value="RNaseH-like_sf"/>
</dbReference>
<dbReference type="NCBIfam" id="TIGR00250">
    <property type="entry name" value="RNAse_H_YqgF"/>
    <property type="match status" value="1"/>
</dbReference>
<dbReference type="eggNOG" id="COG0816">
    <property type="taxonomic scope" value="Bacteria"/>
</dbReference>
<proteinExistence type="inferred from homology"/>
<keyword evidence="1 5" id="KW-0963">Cytoplasm</keyword>
<keyword evidence="8" id="KW-1185">Reference proteome</keyword>
<dbReference type="GO" id="GO:0004518">
    <property type="term" value="F:nuclease activity"/>
    <property type="evidence" value="ECO:0007669"/>
    <property type="project" value="UniProtKB-KW"/>
</dbReference>
<dbReference type="EC" id="3.1.-.-" evidence="5"/>
<evidence type="ECO:0000256" key="2">
    <source>
        <dbReference type="ARBA" id="ARBA00022517"/>
    </source>
</evidence>
<comment type="caution">
    <text evidence="7">The sequence shown here is derived from an EMBL/GenBank/DDBJ whole genome shotgun (WGS) entry which is preliminary data.</text>
</comment>
<dbReference type="Pfam" id="PF03652">
    <property type="entry name" value="RuvX"/>
    <property type="match status" value="1"/>
</dbReference>
<evidence type="ECO:0000259" key="6">
    <source>
        <dbReference type="SMART" id="SM00732"/>
    </source>
</evidence>
<evidence type="ECO:0000313" key="7">
    <source>
        <dbReference type="EMBL" id="EEK17228.1"/>
    </source>
</evidence>
<evidence type="ECO:0000313" key="8">
    <source>
        <dbReference type="Proteomes" id="UP000003303"/>
    </source>
</evidence>
<evidence type="ECO:0000256" key="1">
    <source>
        <dbReference type="ARBA" id="ARBA00022490"/>
    </source>
</evidence>
<dbReference type="SUPFAM" id="SSF53098">
    <property type="entry name" value="Ribonuclease H-like"/>
    <property type="match status" value="1"/>
</dbReference>
<dbReference type="PANTHER" id="PTHR33317:SF4">
    <property type="entry name" value="POLYNUCLEOTIDYL TRANSFERASE, RIBONUCLEASE H-LIKE SUPERFAMILY PROTEIN"/>
    <property type="match status" value="1"/>
</dbReference>
<dbReference type="EMBL" id="ACLR01000111">
    <property type="protein sequence ID" value="EEK17228.1"/>
    <property type="molecule type" value="Genomic_DNA"/>
</dbReference>
<evidence type="ECO:0000256" key="4">
    <source>
        <dbReference type="ARBA" id="ARBA00022801"/>
    </source>
</evidence>
<dbReference type="InterPro" id="IPR005227">
    <property type="entry name" value="YqgF"/>
</dbReference>
<dbReference type="AlphaFoldDB" id="C2MAP9"/>
<dbReference type="Gene3D" id="3.30.420.140">
    <property type="entry name" value="YqgF/RNase H-like domain"/>
    <property type="match status" value="1"/>
</dbReference>
<reference evidence="7 8" key="1">
    <citation type="submission" date="2009-04" db="EMBL/GenBank/DDBJ databases">
        <authorList>
            <person name="Sebastian Y."/>
            <person name="Madupu R."/>
            <person name="Durkin A.S."/>
            <person name="Torralba M."/>
            <person name="Methe B."/>
            <person name="Sutton G.G."/>
            <person name="Strausberg R.L."/>
            <person name="Nelson K.E."/>
        </authorList>
    </citation>
    <scope>NUCLEOTIDE SEQUENCE [LARGE SCALE GENOMIC DNA]</scope>
    <source>
        <strain evidence="7 8">60-3</strain>
    </source>
</reference>
<keyword evidence="2 5" id="KW-0690">Ribosome biogenesis</keyword>
<comment type="similarity">
    <text evidence="5">Belongs to the YqgF HJR family.</text>
</comment>
<dbReference type="GO" id="GO:0000967">
    <property type="term" value="P:rRNA 5'-end processing"/>
    <property type="evidence" value="ECO:0007669"/>
    <property type="project" value="UniProtKB-UniRule"/>
</dbReference>
<evidence type="ECO:0000256" key="3">
    <source>
        <dbReference type="ARBA" id="ARBA00022722"/>
    </source>
</evidence>
<dbReference type="SMART" id="SM00732">
    <property type="entry name" value="YqgFc"/>
    <property type="match status" value="1"/>
</dbReference>
<sequence length="143" mass="16105">MPMARILAIDYGTKRTGLAVTDSLQITPGALDTVPTHQLLNYLADYLGREEVETIVLGKPTQMDATPSATWQAIQALAKKLQHLYPQIRLEYVDERFTSVLAQQTIREAGIGKQRRRQDKGLVDRVSATIILQSYLESLRMLH</sequence>
<dbReference type="GO" id="GO:0016788">
    <property type="term" value="F:hydrolase activity, acting on ester bonds"/>
    <property type="evidence" value="ECO:0007669"/>
    <property type="project" value="UniProtKB-UniRule"/>
</dbReference>
<dbReference type="InterPro" id="IPR006641">
    <property type="entry name" value="YqgF/RNaseH-like_dom"/>
</dbReference>
<dbReference type="CDD" id="cd16964">
    <property type="entry name" value="YqgF"/>
    <property type="match status" value="1"/>
</dbReference>
<dbReference type="InterPro" id="IPR037027">
    <property type="entry name" value="YqgF/RNaseH-like_dom_sf"/>
</dbReference>